<keyword evidence="3" id="KW-1185">Reference proteome</keyword>
<dbReference type="Gene3D" id="1.10.150.20">
    <property type="entry name" value="5' to 3' exonuclease, C-terminal subdomain"/>
    <property type="match status" value="1"/>
</dbReference>
<dbReference type="InterPro" id="IPR047525">
    <property type="entry name" value="TfoX-like"/>
</dbReference>
<evidence type="ECO:0000259" key="1">
    <source>
        <dbReference type="Pfam" id="PF04994"/>
    </source>
</evidence>
<dbReference type="STRING" id="1245526.SAMN05216580_1488"/>
<protein>
    <submittedName>
        <fullName evidence="2">TfoX C-terminal domain-containing protein</fullName>
    </submittedName>
</protein>
<dbReference type="AlphaFoldDB" id="A0A1H2FZB1"/>
<dbReference type="PANTHER" id="PTHR36121:SF1">
    <property type="entry name" value="PROTEIN SXY"/>
    <property type="match status" value="1"/>
</dbReference>
<organism evidence="2 3">
    <name type="scientific">Geopseudomonas guangdongensis</name>
    <dbReference type="NCBI Taxonomy" id="1245526"/>
    <lineage>
        <taxon>Bacteria</taxon>
        <taxon>Pseudomonadati</taxon>
        <taxon>Pseudomonadota</taxon>
        <taxon>Gammaproteobacteria</taxon>
        <taxon>Pseudomonadales</taxon>
        <taxon>Pseudomonadaceae</taxon>
        <taxon>Geopseudomonas</taxon>
    </lineage>
</organism>
<evidence type="ECO:0000313" key="2">
    <source>
        <dbReference type="EMBL" id="SDU12570.1"/>
    </source>
</evidence>
<dbReference type="PANTHER" id="PTHR36121">
    <property type="entry name" value="PROTEIN SXY"/>
    <property type="match status" value="1"/>
</dbReference>
<dbReference type="Proteomes" id="UP000243063">
    <property type="component" value="Chromosome I"/>
</dbReference>
<gene>
    <name evidence="2" type="ORF">SAMN05216580_1488</name>
</gene>
<name>A0A1H2FZB1_9GAMM</name>
<accession>A0A1H2FZB1</accession>
<feature type="domain" description="TfoX C-terminal" evidence="1">
    <location>
        <begin position="1"/>
        <end position="80"/>
    </location>
</feature>
<reference evidence="3" key="1">
    <citation type="submission" date="2016-10" db="EMBL/GenBank/DDBJ databases">
        <authorList>
            <person name="Varghese N."/>
            <person name="Submissions S."/>
        </authorList>
    </citation>
    <scope>NUCLEOTIDE SEQUENCE [LARGE SCALE GENOMIC DNA]</scope>
    <source>
        <strain evidence="3">CCTCC 2012022</strain>
    </source>
</reference>
<evidence type="ECO:0000313" key="3">
    <source>
        <dbReference type="Proteomes" id="UP000243063"/>
    </source>
</evidence>
<dbReference type="InterPro" id="IPR007077">
    <property type="entry name" value="TfoX_C"/>
</dbReference>
<dbReference type="OrthoDB" id="1034776at2"/>
<sequence length="91" mass="10093">MNDELLQMRNLGKTSALWLHTVGIHTAGELRRLGAAAAYRAVLARGINASRVLLYSIEGALLDRHWSELTDEHKMRLLQQVEALGKSGNTL</sequence>
<dbReference type="Pfam" id="PF04994">
    <property type="entry name" value="TfoX_C"/>
    <property type="match status" value="1"/>
</dbReference>
<dbReference type="RefSeq" id="WP_090213288.1">
    <property type="nucleotide sequence ID" value="NZ_LT629780.1"/>
</dbReference>
<proteinExistence type="predicted"/>
<dbReference type="EMBL" id="LT629780">
    <property type="protein sequence ID" value="SDU12570.1"/>
    <property type="molecule type" value="Genomic_DNA"/>
</dbReference>